<evidence type="ECO:0000256" key="8">
    <source>
        <dbReference type="ARBA" id="ARBA00023157"/>
    </source>
</evidence>
<dbReference type="Pfam" id="PF05572">
    <property type="entry name" value="Peptidase_M43"/>
    <property type="match status" value="1"/>
</dbReference>
<dbReference type="InterPro" id="IPR000601">
    <property type="entry name" value="PKD_dom"/>
</dbReference>
<evidence type="ECO:0000313" key="9">
    <source>
        <dbReference type="EMBL" id="NSL85322.1"/>
    </source>
</evidence>
<dbReference type="InterPro" id="IPR045474">
    <property type="entry name" value="GEVED"/>
</dbReference>
<dbReference type="AlphaFoldDB" id="A0A3S1B1Z0"/>
<dbReference type="GO" id="GO:0046872">
    <property type="term" value="F:metal ion binding"/>
    <property type="evidence" value="ECO:0007669"/>
    <property type="project" value="UniProtKB-KW"/>
</dbReference>
<evidence type="ECO:0000256" key="5">
    <source>
        <dbReference type="ARBA" id="ARBA00022801"/>
    </source>
</evidence>
<keyword evidence="7" id="KW-0482">Metalloprotease</keyword>
<dbReference type="SUPFAM" id="SSF55486">
    <property type="entry name" value="Metalloproteases ('zincins'), catalytic domain"/>
    <property type="match status" value="1"/>
</dbReference>
<keyword evidence="10" id="KW-1185">Reference proteome</keyword>
<evidence type="ECO:0000256" key="6">
    <source>
        <dbReference type="ARBA" id="ARBA00022833"/>
    </source>
</evidence>
<dbReference type="OrthoDB" id="6278496at2"/>
<dbReference type="GO" id="GO:0006508">
    <property type="term" value="P:proteolysis"/>
    <property type="evidence" value="ECO:0007669"/>
    <property type="project" value="UniProtKB-KW"/>
</dbReference>
<reference evidence="9" key="1">
    <citation type="submission" date="2020-05" db="EMBL/GenBank/DDBJ databases">
        <title>Chitinophaga laudate sp. nov., isolated from a tropical peat swamp.</title>
        <authorList>
            <person name="Goh C.B.S."/>
            <person name="Lee M.S."/>
            <person name="Parimannan S."/>
            <person name="Pasbakhsh P."/>
            <person name="Yule C.M."/>
            <person name="Rajandas H."/>
            <person name="Loke S."/>
            <person name="Croft L."/>
            <person name="Tan J.B.L."/>
        </authorList>
    </citation>
    <scope>NUCLEOTIDE SEQUENCE</scope>
    <source>
        <strain evidence="9">Mgbs1</strain>
    </source>
</reference>
<gene>
    <name evidence="9" type="ORF">ECE50_000665</name>
</gene>
<keyword evidence="4" id="KW-0732">Signal</keyword>
<sequence>MYTCLQLSRKLLLFLSGITCALTVNAQVKPAPQPDHCASSRVMETLYRQMPAARERAIRQEAVTRKFIADKQQQRVAAAVAPASYTIPVVFHVNDPSNPYKVTMEQIRSAMDILNQDYNALNADFANIDPRFKSLAANLHITFRLADIDPDGNPTTGVTYHYNDLDGRSPDGYGTAVKSVSYWPGEKYLNIWIVSEVEQKGVFNNSGWSFLPDDWVFNNKLDGIVYNWRYLGAPGVGVSENGQPGMKRVLTHEVGHFLNLQHTFEGGCASPGDYVDDTPPTTVNTGCNLNANSCGSVANVENYMDYASCTKMFTIGQSQRMNAALNSVVARRNNLWSAANLAATLLTSPAKRFLFSTVNFTETDANTGVVATDMGNGTYGNATIRGLDGARFSRSSGLLVAGSDFSVQNLPAGLSVKIELQSDSTATFSFTGTATQHAVANNNDSVKITFLNPAVAGGAGTLYSTVTRLGIHFINPYKIVYNDMTDVVTDSLANFTWFSLNAGDATYGAWFHEGNLRFETYQKGVVCQGTSLNITPLDYNTTIGAASSFVNGGAFPNEHFLYSPTYKNWDGKTAFIGIRFTINGKMRYGWMRATVLPGGKRYIIHDYAYNEKPDTDIRAGEVSSAELSWSDGNFKEAFVNDGSFKDTTTLYMYSTRFAAAGTMTKNTHFTIANLPAGLDIQIVVAADRRTAKVYLTGKAFNHAAANTPANVQLALLPAAFEGLSATFPSASRKLNITFRNPYQIKYVDVPDMTVNTANPWTYFTLEDAPAVELGIWIENGFARFETYKREMVCQGTTRNISLLPVNTVVGSSSNFVAGGDYPDEHNLSSASYTSWNGQTGYAGFRFTVDGETNYCWFRFRVAADGRSYTLLDYAYNTKPGESIRTGQQVSDNTNTPPDAAFTANKVNVKKGQSVQFTDQSTGTITSRRWTFAGGSPATDTARNPLVTYNTVGVYAVTLIVSNTTTSDTLQRAGYITVTNDTTSVPGNYCAANTVLDYNYIKTVKFAGINRTSAWNGYSNFTTDKATVNPGKSYTLEIIPNIDYWPDISVAAWIDWNNDKVFNEATEKVYNRRGAGPYKPTIAVPANAVTGNTMMRVRLGYGNNLISCGTDTYQGEVEDYTVTITTDSTGALTARIGAPVDETPFMHGTESVKVTSPFTDQLHIWYTARQQGNAVIRLYDMRGHLHTQQLQHAREGQNTFRIAELGALPAGMYIVEITSGGKRVAVKVIK</sequence>
<dbReference type="InterPro" id="IPR013783">
    <property type="entry name" value="Ig-like_fold"/>
</dbReference>
<dbReference type="GO" id="GO:0008237">
    <property type="term" value="F:metallopeptidase activity"/>
    <property type="evidence" value="ECO:0007669"/>
    <property type="project" value="UniProtKB-KW"/>
</dbReference>
<evidence type="ECO:0000256" key="2">
    <source>
        <dbReference type="ARBA" id="ARBA00022670"/>
    </source>
</evidence>
<evidence type="ECO:0000256" key="1">
    <source>
        <dbReference type="ARBA" id="ARBA00008721"/>
    </source>
</evidence>
<dbReference type="Gene3D" id="3.40.390.10">
    <property type="entry name" value="Collagenase (Catalytic Domain)"/>
    <property type="match status" value="1"/>
</dbReference>
<evidence type="ECO:0000256" key="3">
    <source>
        <dbReference type="ARBA" id="ARBA00022723"/>
    </source>
</evidence>
<dbReference type="Gene3D" id="2.60.40.10">
    <property type="entry name" value="Immunoglobulins"/>
    <property type="match status" value="1"/>
</dbReference>
<dbReference type="Proteomes" id="UP000281028">
    <property type="component" value="Unassembled WGS sequence"/>
</dbReference>
<comment type="caution">
    <text evidence="9">The sequence shown here is derived from an EMBL/GenBank/DDBJ whole genome shotgun (WGS) entry which is preliminary data.</text>
</comment>
<evidence type="ECO:0000256" key="7">
    <source>
        <dbReference type="ARBA" id="ARBA00023049"/>
    </source>
</evidence>
<proteinExistence type="inferred from homology"/>
<dbReference type="InterPro" id="IPR008754">
    <property type="entry name" value="Peptidase_M43"/>
</dbReference>
<evidence type="ECO:0000256" key="4">
    <source>
        <dbReference type="ARBA" id="ARBA00022729"/>
    </source>
</evidence>
<organism evidence="9 10">
    <name type="scientific">Chitinophaga solisilvae</name>
    <dbReference type="NCBI Taxonomy" id="1233460"/>
    <lineage>
        <taxon>Bacteria</taxon>
        <taxon>Pseudomonadati</taxon>
        <taxon>Bacteroidota</taxon>
        <taxon>Chitinophagia</taxon>
        <taxon>Chitinophagales</taxon>
        <taxon>Chitinophagaceae</taxon>
        <taxon>Chitinophaga</taxon>
    </lineage>
</organism>
<evidence type="ECO:0000313" key="10">
    <source>
        <dbReference type="Proteomes" id="UP000281028"/>
    </source>
</evidence>
<dbReference type="PANTHER" id="PTHR47466:SF1">
    <property type="entry name" value="METALLOPROTEASE MEP1 (AFU_ORTHOLOGUE AFUA_1G07730)-RELATED"/>
    <property type="match status" value="1"/>
</dbReference>
<keyword evidence="8" id="KW-1015">Disulfide bond</keyword>
<dbReference type="NCBIfam" id="TIGR04183">
    <property type="entry name" value="Por_Secre_tail"/>
    <property type="match status" value="1"/>
</dbReference>
<keyword evidence="3" id="KW-0479">Metal-binding</keyword>
<dbReference type="SMART" id="SM00089">
    <property type="entry name" value="PKD"/>
    <property type="match status" value="1"/>
</dbReference>
<dbReference type="Pfam" id="PF20009">
    <property type="entry name" value="GEVED"/>
    <property type="match status" value="1"/>
</dbReference>
<dbReference type="InterPro" id="IPR035986">
    <property type="entry name" value="PKD_dom_sf"/>
</dbReference>
<comment type="similarity">
    <text evidence="1">Belongs to the peptidase M43B family.</text>
</comment>
<accession>A0A3S1B1Z0</accession>
<dbReference type="PANTHER" id="PTHR47466">
    <property type="match status" value="1"/>
</dbReference>
<keyword evidence="2" id="KW-0645">Protease</keyword>
<dbReference type="PROSITE" id="PS50093">
    <property type="entry name" value="PKD"/>
    <property type="match status" value="1"/>
</dbReference>
<protein>
    <submittedName>
        <fullName evidence="9">T9SS type A sorting domain-containing protein</fullName>
    </submittedName>
</protein>
<dbReference type="SUPFAM" id="SSF49299">
    <property type="entry name" value="PKD domain"/>
    <property type="match status" value="1"/>
</dbReference>
<dbReference type="InterPro" id="IPR024079">
    <property type="entry name" value="MetalloPept_cat_dom_sf"/>
</dbReference>
<dbReference type="CDD" id="cd00146">
    <property type="entry name" value="PKD"/>
    <property type="match status" value="1"/>
</dbReference>
<name>A0A3S1B1Z0_9BACT</name>
<dbReference type="InterPro" id="IPR026444">
    <property type="entry name" value="Secre_tail"/>
</dbReference>
<keyword evidence="5" id="KW-0378">Hydrolase</keyword>
<dbReference type="EMBL" id="RIAR02000001">
    <property type="protein sequence ID" value="NSL85322.1"/>
    <property type="molecule type" value="Genomic_DNA"/>
</dbReference>
<dbReference type="Pfam" id="PF00801">
    <property type="entry name" value="PKD"/>
    <property type="match status" value="1"/>
</dbReference>
<keyword evidence="6" id="KW-0862">Zinc</keyword>
<dbReference type="InterPro" id="IPR022409">
    <property type="entry name" value="PKD/Chitinase_dom"/>
</dbReference>